<evidence type="ECO:0000256" key="1">
    <source>
        <dbReference type="ARBA" id="ARBA00001968"/>
    </source>
</evidence>
<dbReference type="Pfam" id="PF13359">
    <property type="entry name" value="DDE_Tnp_4"/>
    <property type="match status" value="1"/>
</dbReference>
<name>A0A0C9VM06_9AGAM</name>
<accession>A0A0C9VM06</accession>
<protein>
    <recommendedName>
        <fullName evidence="3">DDE Tnp4 domain-containing protein</fullName>
    </recommendedName>
</protein>
<evidence type="ECO:0000256" key="2">
    <source>
        <dbReference type="ARBA" id="ARBA00022723"/>
    </source>
</evidence>
<reference evidence="4 5" key="1">
    <citation type="submission" date="2014-04" db="EMBL/GenBank/DDBJ databases">
        <title>Evolutionary Origins and Diversification of the Mycorrhizal Mutualists.</title>
        <authorList>
            <consortium name="DOE Joint Genome Institute"/>
            <consortium name="Mycorrhizal Genomics Consortium"/>
            <person name="Kohler A."/>
            <person name="Kuo A."/>
            <person name="Nagy L.G."/>
            <person name="Floudas D."/>
            <person name="Copeland A."/>
            <person name="Barry K.W."/>
            <person name="Cichocki N."/>
            <person name="Veneault-Fourrey C."/>
            <person name="LaButti K."/>
            <person name="Lindquist E.A."/>
            <person name="Lipzen A."/>
            <person name="Lundell T."/>
            <person name="Morin E."/>
            <person name="Murat C."/>
            <person name="Riley R."/>
            <person name="Ohm R."/>
            <person name="Sun H."/>
            <person name="Tunlid A."/>
            <person name="Henrissat B."/>
            <person name="Grigoriev I.V."/>
            <person name="Hibbett D.S."/>
            <person name="Martin F."/>
        </authorList>
    </citation>
    <scope>NUCLEOTIDE SEQUENCE [LARGE SCALE GENOMIC DNA]</scope>
    <source>
        <strain evidence="4 5">MD-312</strain>
    </source>
</reference>
<organism evidence="4 5">
    <name type="scientific">Hydnomerulius pinastri MD-312</name>
    <dbReference type="NCBI Taxonomy" id="994086"/>
    <lineage>
        <taxon>Eukaryota</taxon>
        <taxon>Fungi</taxon>
        <taxon>Dikarya</taxon>
        <taxon>Basidiomycota</taxon>
        <taxon>Agaricomycotina</taxon>
        <taxon>Agaricomycetes</taxon>
        <taxon>Agaricomycetidae</taxon>
        <taxon>Boletales</taxon>
        <taxon>Boletales incertae sedis</taxon>
        <taxon>Leucogyrophana</taxon>
    </lineage>
</organism>
<feature type="domain" description="DDE Tnp4" evidence="3">
    <location>
        <begin position="33"/>
        <end position="97"/>
    </location>
</feature>
<keyword evidence="2" id="KW-0479">Metal-binding</keyword>
<gene>
    <name evidence="4" type="ORF">HYDPIDRAFT_102251</name>
</gene>
<dbReference type="GO" id="GO:0046872">
    <property type="term" value="F:metal ion binding"/>
    <property type="evidence" value="ECO:0007669"/>
    <property type="project" value="UniProtKB-KW"/>
</dbReference>
<keyword evidence="5" id="KW-1185">Reference proteome</keyword>
<sequence>VIPLENSEEMEWLRRWVEDQLCCSWRNGIFAADGSAIPLSKKPSIYGETFYDRKSQYSLNCQLVIMPHNLLVVDYSLGHPGSVHDAYAFQGTQLAQHPA</sequence>
<dbReference type="OrthoDB" id="2641813at2759"/>
<dbReference type="Proteomes" id="UP000053820">
    <property type="component" value="Unassembled WGS sequence"/>
</dbReference>
<dbReference type="InterPro" id="IPR027806">
    <property type="entry name" value="HARBI1_dom"/>
</dbReference>
<evidence type="ECO:0000259" key="3">
    <source>
        <dbReference type="Pfam" id="PF13359"/>
    </source>
</evidence>
<evidence type="ECO:0000313" key="5">
    <source>
        <dbReference type="Proteomes" id="UP000053820"/>
    </source>
</evidence>
<comment type="cofactor">
    <cofactor evidence="1">
        <name>a divalent metal cation</name>
        <dbReference type="ChEBI" id="CHEBI:60240"/>
    </cofactor>
</comment>
<dbReference type="HOGENOM" id="CLU_018552_14_1_1"/>
<feature type="non-terminal residue" evidence="4">
    <location>
        <position position="1"/>
    </location>
</feature>
<evidence type="ECO:0000313" key="4">
    <source>
        <dbReference type="EMBL" id="KIJ58650.1"/>
    </source>
</evidence>
<dbReference type="AlphaFoldDB" id="A0A0C9VM06"/>
<dbReference type="EMBL" id="KN839919">
    <property type="protein sequence ID" value="KIJ58650.1"/>
    <property type="molecule type" value="Genomic_DNA"/>
</dbReference>
<proteinExistence type="predicted"/>